<dbReference type="InterPro" id="IPR000150">
    <property type="entry name" value="Cof"/>
</dbReference>
<reference evidence="1 2" key="1">
    <citation type="submission" date="2020-05" db="EMBL/GenBank/DDBJ databases">
        <title>Streptobacillus felis strain LHL191014123.</title>
        <authorList>
            <person name="Fawzy A."/>
            <person name="Rau J."/>
            <person name="Risse K."/>
            <person name="Schauerte N."/>
            <person name="Geiger C."/>
            <person name="Blom J."/>
            <person name="Imirzalioglu C."/>
            <person name="Falgenhauer J."/>
            <person name="Bach A."/>
            <person name="Herden C."/>
            <person name="Eisenberg T."/>
        </authorList>
    </citation>
    <scope>NUCLEOTIDE SEQUENCE [LARGE SCALE GENOMIC DNA]</scope>
    <source>
        <strain evidence="1 2">LHL191014123</strain>
    </source>
</reference>
<dbReference type="GO" id="GO:0005829">
    <property type="term" value="C:cytosol"/>
    <property type="evidence" value="ECO:0007669"/>
    <property type="project" value="TreeGrafter"/>
</dbReference>
<dbReference type="SFLD" id="SFLDG01140">
    <property type="entry name" value="C2.B:_Phosphomannomutase_and_P"/>
    <property type="match status" value="1"/>
</dbReference>
<dbReference type="SUPFAM" id="SSF56784">
    <property type="entry name" value="HAD-like"/>
    <property type="match status" value="1"/>
</dbReference>
<dbReference type="SFLD" id="SFLDS00003">
    <property type="entry name" value="Haloacid_Dehalogenase"/>
    <property type="match status" value="1"/>
</dbReference>
<evidence type="ECO:0000313" key="2">
    <source>
        <dbReference type="Proteomes" id="UP000526184"/>
    </source>
</evidence>
<organism evidence="1 2">
    <name type="scientific">Streptobacillus felis</name>
    <dbReference type="NCBI Taxonomy" id="1384509"/>
    <lineage>
        <taxon>Bacteria</taxon>
        <taxon>Fusobacteriati</taxon>
        <taxon>Fusobacteriota</taxon>
        <taxon>Fusobacteriia</taxon>
        <taxon>Fusobacteriales</taxon>
        <taxon>Leptotrichiaceae</taxon>
        <taxon>Streptobacillus</taxon>
    </lineage>
</organism>
<dbReference type="GO" id="GO:0000287">
    <property type="term" value="F:magnesium ion binding"/>
    <property type="evidence" value="ECO:0007669"/>
    <property type="project" value="TreeGrafter"/>
</dbReference>
<comment type="caution">
    <text evidence="1">The sequence shown here is derived from an EMBL/GenBank/DDBJ whole genome shotgun (WGS) entry which is preliminary data.</text>
</comment>
<dbReference type="SFLD" id="SFLDG01144">
    <property type="entry name" value="C2.B.4:_PGP_Like"/>
    <property type="match status" value="1"/>
</dbReference>
<dbReference type="Pfam" id="PF08282">
    <property type="entry name" value="Hydrolase_3"/>
    <property type="match status" value="1"/>
</dbReference>
<dbReference type="PROSITE" id="PS01228">
    <property type="entry name" value="COF_1"/>
    <property type="match status" value="1"/>
</dbReference>
<dbReference type="NCBIfam" id="TIGR00099">
    <property type="entry name" value="Cof-subfamily"/>
    <property type="match status" value="1"/>
</dbReference>
<gene>
    <name evidence="1" type="ORF">HP397_00990</name>
</gene>
<dbReference type="AlphaFoldDB" id="A0A7Z0PDY7"/>
<dbReference type="GO" id="GO:0016791">
    <property type="term" value="F:phosphatase activity"/>
    <property type="evidence" value="ECO:0007669"/>
    <property type="project" value="TreeGrafter"/>
</dbReference>
<dbReference type="PANTHER" id="PTHR10000">
    <property type="entry name" value="PHOSPHOSERINE PHOSPHATASE"/>
    <property type="match status" value="1"/>
</dbReference>
<sequence length="269" mass="30416">MSKKLIATDMDGTLLNSEHLIPEINKEYIIKIQEEGHVFVLASGRPTFAMVEQSKELRMDEFGGYIISYNGGEILECKTSKRIYSLSIDKKEVLEIYDYALKNNLSILIYSQGRLFANEVNEYTIVEAEITNAKIELINDFKDVDLDNVSKCMLLSNPDSLIEHEKKLKASHLTDKLFFARSLPIFLEIVNKDVDKGKTLNKLMEILNIDKENTISAGDSYNDIPLLEVSSLKVVPSNAKPELKEMADYVGVSNEEGILADLIKKFILN</sequence>
<keyword evidence="2" id="KW-1185">Reference proteome</keyword>
<protein>
    <submittedName>
        <fullName evidence="1">Cof-type HAD-IIB family hydrolase</fullName>
    </submittedName>
</protein>
<dbReference type="RefSeq" id="WP_067322903.1">
    <property type="nucleotide sequence ID" value="NZ_CBCRWS010000013.1"/>
</dbReference>
<dbReference type="InterPro" id="IPR006379">
    <property type="entry name" value="HAD-SF_hydro_IIB"/>
</dbReference>
<name>A0A7Z0PDY7_9FUSO</name>
<dbReference type="Proteomes" id="UP000526184">
    <property type="component" value="Unassembled WGS sequence"/>
</dbReference>
<dbReference type="EMBL" id="JABMKT010000002">
    <property type="protein sequence ID" value="NYV27402.1"/>
    <property type="molecule type" value="Genomic_DNA"/>
</dbReference>
<proteinExistence type="predicted"/>
<accession>A0A7Z0PDY7</accession>
<dbReference type="OrthoDB" id="9781413at2"/>
<dbReference type="InterPro" id="IPR036412">
    <property type="entry name" value="HAD-like_sf"/>
</dbReference>
<dbReference type="CDD" id="cd07516">
    <property type="entry name" value="HAD_Pase"/>
    <property type="match status" value="1"/>
</dbReference>
<dbReference type="PANTHER" id="PTHR10000:SF8">
    <property type="entry name" value="HAD SUPERFAMILY HYDROLASE-LIKE, TYPE 3"/>
    <property type="match status" value="1"/>
</dbReference>
<evidence type="ECO:0000313" key="1">
    <source>
        <dbReference type="EMBL" id="NYV27402.1"/>
    </source>
</evidence>
<dbReference type="InterPro" id="IPR023214">
    <property type="entry name" value="HAD_sf"/>
</dbReference>
<keyword evidence="1" id="KW-0378">Hydrolase</keyword>
<dbReference type="Gene3D" id="3.30.1240.10">
    <property type="match status" value="1"/>
</dbReference>
<dbReference type="NCBIfam" id="TIGR01484">
    <property type="entry name" value="HAD-SF-IIB"/>
    <property type="match status" value="1"/>
</dbReference>
<dbReference type="Gene3D" id="3.40.50.1000">
    <property type="entry name" value="HAD superfamily/HAD-like"/>
    <property type="match status" value="1"/>
</dbReference>